<protein>
    <submittedName>
        <fullName evidence="5">3-beta hydroxysteroid dehydrogenase isomerase</fullName>
    </submittedName>
</protein>
<accession>A0A0M0K3D5</accession>
<dbReference type="Proteomes" id="UP000037460">
    <property type="component" value="Unassembled WGS sequence"/>
</dbReference>
<reference evidence="6" key="1">
    <citation type="journal article" date="2015" name="PLoS Genet.">
        <title>Genome Sequence and Transcriptome Analyses of Chrysochromulina tobin: Metabolic Tools for Enhanced Algal Fitness in the Prominent Order Prymnesiales (Haptophyceae).</title>
        <authorList>
            <person name="Hovde B.T."/>
            <person name="Deodato C.R."/>
            <person name="Hunsperger H.M."/>
            <person name="Ryken S.A."/>
            <person name="Yost W."/>
            <person name="Jha R.K."/>
            <person name="Patterson J."/>
            <person name="Monnat R.J. Jr."/>
            <person name="Barlow S.B."/>
            <person name="Starkenburg S.R."/>
            <person name="Cattolico R.A."/>
        </authorList>
    </citation>
    <scope>NUCLEOTIDE SEQUENCE</scope>
    <source>
        <strain evidence="6">CCMP291</strain>
    </source>
</reference>
<comment type="caution">
    <text evidence="5">The sequence shown here is derived from an EMBL/GenBank/DDBJ whole genome shotgun (WGS) entry which is preliminary data.</text>
</comment>
<dbReference type="SUPFAM" id="SSF51556">
    <property type="entry name" value="Metallo-dependent hydrolases"/>
    <property type="match status" value="1"/>
</dbReference>
<dbReference type="GO" id="GO:0016616">
    <property type="term" value="F:oxidoreductase activity, acting on the CH-OH group of donors, NAD or NADP as acceptor"/>
    <property type="evidence" value="ECO:0007669"/>
    <property type="project" value="InterPro"/>
</dbReference>
<dbReference type="InterPro" id="IPR036291">
    <property type="entry name" value="NAD(P)-bd_dom_sf"/>
</dbReference>
<dbReference type="Pfam" id="PF04909">
    <property type="entry name" value="Amidohydro_2"/>
    <property type="match status" value="1"/>
</dbReference>
<dbReference type="InterPro" id="IPR006680">
    <property type="entry name" value="Amidohydro-rel"/>
</dbReference>
<sequence length="339" mass="35893">MDDAQLAYDEQPEGGGRSTNMLVACLVCSLGYAIAKWVLRPCQPSITLPPPPTTVDHTARADDNEAELARAPKTGLRYLVVGTGSVGTCIVEALLARGEEHVRGFDIVPNPALVELKVETVQGSVTQLADLTAACQGIDVVYATFALIRFYERLRFQYAASHAVNVVGTANLVAACKAAGVRVLVVTSTSNVCVSPSWCPTWPVKALTEDTPLVDPTTSPSHYGWTKVQLTPSSPASMREAWRDGISHLGPISNVYCKLSGLLGAQGGAEGGGGGVVGWSPDAQRETVLHCLAHFPPERLLFGGDWPVCSLSAPLGAWLACCEALLNEAGLSDEQQAWI</sequence>
<proteinExistence type="inferred from homology"/>
<comment type="similarity">
    <text evidence="2">Belongs to the 3-beta-HSD family.</text>
</comment>
<evidence type="ECO:0000313" key="5">
    <source>
        <dbReference type="EMBL" id="KOO33330.1"/>
    </source>
</evidence>
<dbReference type="Gene3D" id="3.40.50.720">
    <property type="entry name" value="NAD(P)-binding Rossmann-like Domain"/>
    <property type="match status" value="1"/>
</dbReference>
<gene>
    <name evidence="5" type="ORF">Ctob_014932</name>
</gene>
<dbReference type="GO" id="GO:0016853">
    <property type="term" value="F:isomerase activity"/>
    <property type="evidence" value="ECO:0007669"/>
    <property type="project" value="UniProtKB-KW"/>
</dbReference>
<dbReference type="GO" id="GO:0016787">
    <property type="term" value="F:hydrolase activity"/>
    <property type="evidence" value="ECO:0007669"/>
    <property type="project" value="InterPro"/>
</dbReference>
<name>A0A0M0K3D5_9EUKA</name>
<dbReference type="Gene3D" id="3.20.20.140">
    <property type="entry name" value="Metal-dependent hydrolases"/>
    <property type="match status" value="1"/>
</dbReference>
<evidence type="ECO:0000256" key="1">
    <source>
        <dbReference type="ARBA" id="ARBA00038310"/>
    </source>
</evidence>
<feature type="domain" description="Amidohydrolase-related" evidence="4">
    <location>
        <begin position="221"/>
        <end position="339"/>
    </location>
</feature>
<dbReference type="AlphaFoldDB" id="A0A0M0K3D5"/>
<dbReference type="PANTHER" id="PTHR43569">
    <property type="entry name" value="AMIDOHYDROLASE"/>
    <property type="match status" value="1"/>
</dbReference>
<dbReference type="PANTHER" id="PTHR43569:SF2">
    <property type="entry name" value="AMIDOHYDROLASE-RELATED DOMAIN-CONTAINING PROTEIN"/>
    <property type="match status" value="1"/>
</dbReference>
<dbReference type="OrthoDB" id="10058185at2759"/>
<dbReference type="InterPro" id="IPR032466">
    <property type="entry name" value="Metal_Hydrolase"/>
</dbReference>
<keyword evidence="5" id="KW-0413">Isomerase</keyword>
<dbReference type="GO" id="GO:0006694">
    <property type="term" value="P:steroid biosynthetic process"/>
    <property type="evidence" value="ECO:0007669"/>
    <property type="project" value="InterPro"/>
</dbReference>
<dbReference type="EMBL" id="JWZX01001546">
    <property type="protein sequence ID" value="KOO33330.1"/>
    <property type="molecule type" value="Genomic_DNA"/>
</dbReference>
<keyword evidence="6" id="KW-1185">Reference proteome</keyword>
<evidence type="ECO:0000259" key="4">
    <source>
        <dbReference type="Pfam" id="PF04909"/>
    </source>
</evidence>
<feature type="domain" description="3-beta hydroxysteroid dehydrogenase/isomerase" evidence="3">
    <location>
        <begin position="82"/>
        <end position="193"/>
    </location>
</feature>
<dbReference type="InterPro" id="IPR002225">
    <property type="entry name" value="3Beta_OHSteriod_DH/Estase"/>
</dbReference>
<dbReference type="InterPro" id="IPR052350">
    <property type="entry name" value="Metallo-dep_Lactonases"/>
</dbReference>
<organism evidence="5 6">
    <name type="scientific">Chrysochromulina tobinii</name>
    <dbReference type="NCBI Taxonomy" id="1460289"/>
    <lineage>
        <taxon>Eukaryota</taxon>
        <taxon>Haptista</taxon>
        <taxon>Haptophyta</taxon>
        <taxon>Prymnesiophyceae</taxon>
        <taxon>Prymnesiales</taxon>
        <taxon>Chrysochromulinaceae</taxon>
        <taxon>Chrysochromulina</taxon>
    </lineage>
</organism>
<dbReference type="Pfam" id="PF01073">
    <property type="entry name" value="3Beta_HSD"/>
    <property type="match status" value="1"/>
</dbReference>
<evidence type="ECO:0000259" key="3">
    <source>
        <dbReference type="Pfam" id="PF01073"/>
    </source>
</evidence>
<dbReference type="SUPFAM" id="SSF51735">
    <property type="entry name" value="NAD(P)-binding Rossmann-fold domains"/>
    <property type="match status" value="1"/>
</dbReference>
<evidence type="ECO:0000256" key="2">
    <source>
        <dbReference type="RuleBase" id="RU004475"/>
    </source>
</evidence>
<keyword evidence="2" id="KW-0560">Oxidoreductase</keyword>
<evidence type="ECO:0000313" key="6">
    <source>
        <dbReference type="Proteomes" id="UP000037460"/>
    </source>
</evidence>
<comment type="similarity">
    <text evidence="1">Belongs to the metallo-dependent hydrolases superfamily.</text>
</comment>